<reference evidence="3" key="1">
    <citation type="submission" date="2016-01" db="EMBL/GenBank/DDBJ databases">
        <title>Complete genome sequence of Microbulbifer sp. CCB-MM1, a halophile isolated from Matang Mangrove Forest, Perak.</title>
        <authorList>
            <person name="Moh T.H."/>
            <person name="Dinesh B."/>
            <person name="Lau N.-S."/>
            <person name="Go F."/>
            <person name="Alexander Chong S.-C."/>
        </authorList>
    </citation>
    <scope>NUCLEOTIDE SEQUENCE [LARGE SCALE GENOMIC DNA]</scope>
    <source>
        <strain evidence="3">CCB-MM1</strain>
    </source>
</reference>
<dbReference type="EMBL" id="CP014143">
    <property type="protein sequence ID" value="AOS95768.1"/>
    <property type="molecule type" value="Genomic_DNA"/>
</dbReference>
<keyword evidence="3" id="KW-1185">Reference proteome</keyword>
<gene>
    <name evidence="2" type="ORF">AUP74_00296</name>
</gene>
<accession>A0A1C9W3P7</accession>
<evidence type="ECO:0000256" key="1">
    <source>
        <dbReference type="SAM" id="MobiDB-lite"/>
    </source>
</evidence>
<dbReference type="KEGG" id="micc:AUP74_00296"/>
<proteinExistence type="predicted"/>
<protein>
    <submittedName>
        <fullName evidence="2">Uncharacterized protein</fullName>
    </submittedName>
</protein>
<evidence type="ECO:0000313" key="3">
    <source>
        <dbReference type="Proteomes" id="UP000095672"/>
    </source>
</evidence>
<evidence type="ECO:0000313" key="2">
    <source>
        <dbReference type="EMBL" id="AOS95768.1"/>
    </source>
</evidence>
<feature type="region of interest" description="Disordered" evidence="1">
    <location>
        <begin position="58"/>
        <end position="77"/>
    </location>
</feature>
<organism evidence="2 3">
    <name type="scientific">Microbulbifer aggregans</name>
    <dbReference type="NCBI Taxonomy" id="1769779"/>
    <lineage>
        <taxon>Bacteria</taxon>
        <taxon>Pseudomonadati</taxon>
        <taxon>Pseudomonadota</taxon>
        <taxon>Gammaproteobacteria</taxon>
        <taxon>Cellvibrionales</taxon>
        <taxon>Microbulbiferaceae</taxon>
        <taxon>Microbulbifer</taxon>
    </lineage>
</organism>
<dbReference type="AlphaFoldDB" id="A0A1C9W3P7"/>
<sequence length="77" mass="8755">MWAICTTWGVAPSFLPGSCEIYLNLVRYLAHENQPISPTFFFRTVHNESARMLKGLQNRGKGRKGLRRSSTELSTIL</sequence>
<name>A0A1C9W3P7_9GAMM</name>
<dbReference type="Proteomes" id="UP000095672">
    <property type="component" value="Chromosome"/>
</dbReference>